<organism evidence="3 4">
    <name type="scientific">Pseudobutyrivibrio ruminis</name>
    <dbReference type="NCBI Taxonomy" id="46206"/>
    <lineage>
        <taxon>Bacteria</taxon>
        <taxon>Bacillati</taxon>
        <taxon>Bacillota</taxon>
        <taxon>Clostridia</taxon>
        <taxon>Lachnospirales</taxon>
        <taxon>Lachnospiraceae</taxon>
        <taxon>Pseudobutyrivibrio</taxon>
    </lineage>
</organism>
<dbReference type="Pfam" id="PF00990">
    <property type="entry name" value="GGDEF"/>
    <property type="match status" value="1"/>
</dbReference>
<name>A0A1H7I9D5_9FIRM</name>
<dbReference type="InterPro" id="IPR043128">
    <property type="entry name" value="Rev_trsase/Diguanyl_cyclase"/>
</dbReference>
<keyword evidence="1" id="KW-0812">Transmembrane</keyword>
<dbReference type="GO" id="GO:0005886">
    <property type="term" value="C:plasma membrane"/>
    <property type="evidence" value="ECO:0007669"/>
    <property type="project" value="TreeGrafter"/>
</dbReference>
<evidence type="ECO:0000313" key="4">
    <source>
        <dbReference type="Proteomes" id="UP000182321"/>
    </source>
</evidence>
<dbReference type="InterPro" id="IPR000160">
    <property type="entry name" value="GGDEF_dom"/>
</dbReference>
<dbReference type="NCBIfam" id="TIGR00254">
    <property type="entry name" value="GGDEF"/>
    <property type="match status" value="1"/>
</dbReference>
<dbReference type="GO" id="GO:1902201">
    <property type="term" value="P:negative regulation of bacterial-type flagellum-dependent cell motility"/>
    <property type="evidence" value="ECO:0007669"/>
    <property type="project" value="TreeGrafter"/>
</dbReference>
<dbReference type="FunFam" id="3.30.70.270:FF:000001">
    <property type="entry name" value="Diguanylate cyclase domain protein"/>
    <property type="match status" value="1"/>
</dbReference>
<feature type="transmembrane region" description="Helical" evidence="1">
    <location>
        <begin position="114"/>
        <end position="134"/>
    </location>
</feature>
<dbReference type="GO" id="GO:0052621">
    <property type="term" value="F:diguanylate cyclase activity"/>
    <property type="evidence" value="ECO:0007669"/>
    <property type="project" value="TreeGrafter"/>
</dbReference>
<protein>
    <submittedName>
        <fullName evidence="3">Diguanylate cyclase (GGDEF) domain-containing protein</fullName>
    </submittedName>
</protein>
<evidence type="ECO:0000256" key="1">
    <source>
        <dbReference type="SAM" id="Phobius"/>
    </source>
</evidence>
<proteinExistence type="predicted"/>
<evidence type="ECO:0000313" key="3">
    <source>
        <dbReference type="EMBL" id="SEK59161.1"/>
    </source>
</evidence>
<dbReference type="PROSITE" id="PS50887">
    <property type="entry name" value="GGDEF"/>
    <property type="match status" value="1"/>
</dbReference>
<feature type="transmembrane region" description="Helical" evidence="1">
    <location>
        <begin position="155"/>
        <end position="177"/>
    </location>
</feature>
<accession>A0A1H7I9D5</accession>
<sequence>MVTRKIRKDELNSFYQSKFDYFRVVSGYSAILIGLLEMSYFISDCVLYGRFATETFIPRFSIIIPLILFLILYPRVISYKWGTLLYYLMPHAAMWCTIWAIYHLENRDYAREGFIIMHFAFLAIGFATPLKYHIVLHALLMANIIISNMWNHYEYYTIMLALAIPLYIGVVIMLWILENSYADQYLVKKQLEISSVSDELTGVNNRYIINEIIDPSTDKFSLQKDIVVLMFDIDFFKKVNDTYGHEAGDEILKYVSAKIKSHLSKDDYIIRWGGEEFIVILVDYTIDNALELAEKLRSDVENSNNGICPITISMGLCKYNKNETYHQCVDKADKALYYAKNHGRNQIINYNDI</sequence>
<dbReference type="PANTHER" id="PTHR45138">
    <property type="entry name" value="REGULATORY COMPONENTS OF SENSORY TRANSDUCTION SYSTEM"/>
    <property type="match status" value="1"/>
</dbReference>
<feature type="transmembrane region" description="Helical" evidence="1">
    <location>
        <begin position="84"/>
        <end position="102"/>
    </location>
</feature>
<dbReference type="EMBL" id="FNZX01000007">
    <property type="protein sequence ID" value="SEK59161.1"/>
    <property type="molecule type" value="Genomic_DNA"/>
</dbReference>
<gene>
    <name evidence="3" type="ORF">SAMN02910377_01263</name>
</gene>
<feature type="transmembrane region" description="Helical" evidence="1">
    <location>
        <begin position="21"/>
        <end position="43"/>
    </location>
</feature>
<dbReference type="PANTHER" id="PTHR45138:SF26">
    <property type="entry name" value="DIGUANYLATE CYCLASE"/>
    <property type="match status" value="1"/>
</dbReference>
<keyword evidence="1" id="KW-1133">Transmembrane helix</keyword>
<dbReference type="Proteomes" id="UP000182321">
    <property type="component" value="Unassembled WGS sequence"/>
</dbReference>
<dbReference type="AlphaFoldDB" id="A0A1H7I9D5"/>
<feature type="domain" description="GGDEF" evidence="2">
    <location>
        <begin position="224"/>
        <end position="352"/>
    </location>
</feature>
<dbReference type="GO" id="GO:0043709">
    <property type="term" value="P:cell adhesion involved in single-species biofilm formation"/>
    <property type="evidence" value="ECO:0007669"/>
    <property type="project" value="TreeGrafter"/>
</dbReference>
<dbReference type="InterPro" id="IPR029787">
    <property type="entry name" value="Nucleotide_cyclase"/>
</dbReference>
<dbReference type="SUPFAM" id="SSF55073">
    <property type="entry name" value="Nucleotide cyclase"/>
    <property type="match status" value="1"/>
</dbReference>
<evidence type="ECO:0000259" key="2">
    <source>
        <dbReference type="PROSITE" id="PS50887"/>
    </source>
</evidence>
<dbReference type="CDD" id="cd01949">
    <property type="entry name" value="GGDEF"/>
    <property type="match status" value="1"/>
</dbReference>
<dbReference type="Gene3D" id="3.30.70.270">
    <property type="match status" value="1"/>
</dbReference>
<dbReference type="SMART" id="SM00267">
    <property type="entry name" value="GGDEF"/>
    <property type="match status" value="1"/>
</dbReference>
<keyword evidence="4" id="KW-1185">Reference proteome</keyword>
<dbReference type="InterPro" id="IPR050469">
    <property type="entry name" value="Diguanylate_Cyclase"/>
</dbReference>
<keyword evidence="1" id="KW-0472">Membrane</keyword>
<feature type="transmembrane region" description="Helical" evidence="1">
    <location>
        <begin position="55"/>
        <end position="72"/>
    </location>
</feature>
<reference evidence="4" key="1">
    <citation type="submission" date="2016-10" db="EMBL/GenBank/DDBJ databases">
        <authorList>
            <person name="Varghese N."/>
        </authorList>
    </citation>
    <scope>NUCLEOTIDE SEQUENCE [LARGE SCALE GENOMIC DNA]</scope>
    <source>
        <strain evidence="4">ACV-9</strain>
    </source>
</reference>